<gene>
    <name evidence="1" type="ORF">EYF80_029665</name>
</gene>
<sequence>MGRDRLTRRVFAVDVRREHLILWGDALDPNSALAVTPGPLRRRGHPIVELEGLLSAAPALRPTLFFTDLDNLVSKPRK</sequence>
<name>A0A4Z2H4U8_9TELE</name>
<dbReference type="EMBL" id="SRLO01000340">
    <property type="protein sequence ID" value="TNN60113.1"/>
    <property type="molecule type" value="Genomic_DNA"/>
</dbReference>
<reference evidence="1 2" key="1">
    <citation type="submission" date="2019-03" db="EMBL/GenBank/DDBJ databases">
        <title>First draft genome of Liparis tanakae, snailfish: a comprehensive survey of snailfish specific genes.</title>
        <authorList>
            <person name="Kim W."/>
            <person name="Song I."/>
            <person name="Jeong J.-H."/>
            <person name="Kim D."/>
            <person name="Kim S."/>
            <person name="Ryu S."/>
            <person name="Song J.Y."/>
            <person name="Lee S.K."/>
        </authorList>
    </citation>
    <scope>NUCLEOTIDE SEQUENCE [LARGE SCALE GENOMIC DNA]</scope>
    <source>
        <tissue evidence="1">Muscle</tissue>
    </source>
</reference>
<dbReference type="Proteomes" id="UP000314294">
    <property type="component" value="Unassembled WGS sequence"/>
</dbReference>
<protein>
    <submittedName>
        <fullName evidence="1">Uncharacterized protein</fullName>
    </submittedName>
</protein>
<organism evidence="1 2">
    <name type="scientific">Liparis tanakae</name>
    <name type="common">Tanaka's snailfish</name>
    <dbReference type="NCBI Taxonomy" id="230148"/>
    <lineage>
        <taxon>Eukaryota</taxon>
        <taxon>Metazoa</taxon>
        <taxon>Chordata</taxon>
        <taxon>Craniata</taxon>
        <taxon>Vertebrata</taxon>
        <taxon>Euteleostomi</taxon>
        <taxon>Actinopterygii</taxon>
        <taxon>Neopterygii</taxon>
        <taxon>Teleostei</taxon>
        <taxon>Neoteleostei</taxon>
        <taxon>Acanthomorphata</taxon>
        <taxon>Eupercaria</taxon>
        <taxon>Perciformes</taxon>
        <taxon>Cottioidei</taxon>
        <taxon>Cottales</taxon>
        <taxon>Liparidae</taxon>
        <taxon>Liparis</taxon>
    </lineage>
</organism>
<keyword evidence="2" id="KW-1185">Reference proteome</keyword>
<comment type="caution">
    <text evidence="1">The sequence shown here is derived from an EMBL/GenBank/DDBJ whole genome shotgun (WGS) entry which is preliminary data.</text>
</comment>
<evidence type="ECO:0000313" key="2">
    <source>
        <dbReference type="Proteomes" id="UP000314294"/>
    </source>
</evidence>
<dbReference type="AlphaFoldDB" id="A0A4Z2H4U8"/>
<proteinExistence type="predicted"/>
<evidence type="ECO:0000313" key="1">
    <source>
        <dbReference type="EMBL" id="TNN60113.1"/>
    </source>
</evidence>
<accession>A0A4Z2H4U8</accession>